<evidence type="ECO:0000313" key="3">
    <source>
        <dbReference type="Proteomes" id="UP000011693"/>
    </source>
</evidence>
<reference evidence="2 3" key="1">
    <citation type="journal article" date="2014" name="PLoS Genet.">
        <title>Phylogenetically driven sequencing of extremely halophilic archaea reveals strategies for static and dynamic osmo-response.</title>
        <authorList>
            <person name="Becker E.A."/>
            <person name="Seitzer P.M."/>
            <person name="Tritt A."/>
            <person name="Larsen D."/>
            <person name="Krusor M."/>
            <person name="Yao A.I."/>
            <person name="Wu D."/>
            <person name="Madern D."/>
            <person name="Eisen J.A."/>
            <person name="Darling A.E."/>
            <person name="Facciotti M.T."/>
        </authorList>
    </citation>
    <scope>NUCLEOTIDE SEQUENCE [LARGE SCALE GENOMIC DNA]</scope>
    <source>
        <strain evidence="2 3">JCM 10990</strain>
    </source>
</reference>
<dbReference type="AlphaFoldDB" id="M0AXU8"/>
<evidence type="ECO:0000313" key="2">
    <source>
        <dbReference type="EMBL" id="ELZ03137.1"/>
    </source>
</evidence>
<gene>
    <name evidence="2" type="ORF">C482_03914</name>
</gene>
<dbReference type="EMBL" id="AOIN01000034">
    <property type="protein sequence ID" value="ELZ03137.1"/>
    <property type="molecule type" value="Genomic_DNA"/>
</dbReference>
<protein>
    <submittedName>
        <fullName evidence="2">ISH4 transposase</fullName>
    </submittedName>
</protein>
<feature type="domain" description="ISXO2-like transposase" evidence="1">
    <location>
        <begin position="43"/>
        <end position="175"/>
    </location>
</feature>
<name>M0AXU8_9EURY</name>
<sequence>MICLFLRFNASIRQIEAELDLSYKTVRQRVERSGKALDAPSLTLFGPAEIDRVYVPAGLKGREHDQKARLRVLSTRGRGSYDGDKPPVFALVDRGNSQRFVVPAKSADKSTAQSLLADHEEKPLTVYTDGFRAYDPLENDDAFTGECVVHGDGEYTDGYVHVNTCESHIEESRKTS</sequence>
<dbReference type="InterPro" id="IPR024445">
    <property type="entry name" value="Tnp_ISXO2-like"/>
</dbReference>
<comment type="caution">
    <text evidence="2">The sequence shown here is derived from an EMBL/GenBank/DDBJ whole genome shotgun (WGS) entry which is preliminary data.</text>
</comment>
<accession>M0AXU8</accession>
<dbReference type="PANTHER" id="PTHR33293">
    <property type="entry name" value="INSERTION ELEMENT IS1 1 PROTEIN INSB-RELATED"/>
    <property type="match status" value="1"/>
</dbReference>
<dbReference type="Proteomes" id="UP000011693">
    <property type="component" value="Unassembled WGS sequence"/>
</dbReference>
<proteinExistence type="predicted"/>
<dbReference type="NCBIfam" id="NF033547">
    <property type="entry name" value="transpos_IS1595"/>
    <property type="match status" value="1"/>
</dbReference>
<organism evidence="2 3">
    <name type="scientific">Natrialba chahannaoensis JCM 10990</name>
    <dbReference type="NCBI Taxonomy" id="1227492"/>
    <lineage>
        <taxon>Archaea</taxon>
        <taxon>Methanobacteriati</taxon>
        <taxon>Methanobacteriota</taxon>
        <taxon>Stenosarchaea group</taxon>
        <taxon>Halobacteria</taxon>
        <taxon>Halobacteriales</taxon>
        <taxon>Natrialbaceae</taxon>
        <taxon>Natrialba</taxon>
    </lineage>
</organism>
<evidence type="ECO:0000259" key="1">
    <source>
        <dbReference type="SMART" id="SM01126"/>
    </source>
</evidence>
<dbReference type="PANTHER" id="PTHR33293:SF1">
    <property type="entry name" value="INSERTION ELEMENT IS1 1 PROTEIN INSB-RELATED"/>
    <property type="match status" value="1"/>
</dbReference>
<dbReference type="InterPro" id="IPR051354">
    <property type="entry name" value="Transposase_27_IS1"/>
</dbReference>
<dbReference type="SMART" id="SM01126">
    <property type="entry name" value="DDE_Tnp_IS1595"/>
    <property type="match status" value="1"/>
</dbReference>
<keyword evidence="3" id="KW-1185">Reference proteome</keyword>
<dbReference type="PATRIC" id="fig|1227492.4.peg.754"/>
<dbReference type="Pfam" id="PF12762">
    <property type="entry name" value="DDE_Tnp_IS1595"/>
    <property type="match status" value="1"/>
</dbReference>